<reference evidence="1" key="1">
    <citation type="submission" date="2022-11" db="EMBL/GenBank/DDBJ databases">
        <title>Lacinutrix neustonica HL-RS19T sp. nov., isolated from the surface microlayer sample of brackish Lake Shihwa.</title>
        <authorList>
            <person name="Choi J.Y."/>
            <person name="Hwang C.Y."/>
        </authorList>
    </citation>
    <scope>NUCLEOTIDE SEQUENCE</scope>
    <source>
        <strain evidence="1">HL-RS19</strain>
    </source>
</reference>
<dbReference type="EMBL" id="CP113088">
    <property type="protein sequence ID" value="WAC02997.1"/>
    <property type="molecule type" value="Genomic_DNA"/>
</dbReference>
<dbReference type="AlphaFoldDB" id="A0A9E8MYS2"/>
<dbReference type="Proteomes" id="UP001164705">
    <property type="component" value="Chromosome"/>
</dbReference>
<keyword evidence="2" id="KW-1185">Reference proteome</keyword>
<dbReference type="KEGG" id="lnu:N7U66_05040"/>
<evidence type="ECO:0000313" key="2">
    <source>
        <dbReference type="Proteomes" id="UP001164705"/>
    </source>
</evidence>
<name>A0A9E8MYS2_9FLAO</name>
<evidence type="ECO:0000313" key="1">
    <source>
        <dbReference type="EMBL" id="WAC02997.1"/>
    </source>
</evidence>
<accession>A0A9E8MYS2</accession>
<dbReference type="RefSeq" id="WP_267677589.1">
    <property type="nucleotide sequence ID" value="NZ_CP113088.1"/>
</dbReference>
<sequence length="93" mass="11420">MGLLNIVVKDHRKKHYSRMHDLREEVELLICENINKMNKIEEMYLQSIQSIDRRTEMTELDKDGWSEDRGLYDRLVFEYQEKTGELMQRWKKN</sequence>
<organism evidence="1 2">
    <name type="scientific">Lacinutrix neustonica</name>
    <dbReference type="NCBI Taxonomy" id="2980107"/>
    <lineage>
        <taxon>Bacteria</taxon>
        <taxon>Pseudomonadati</taxon>
        <taxon>Bacteroidota</taxon>
        <taxon>Flavobacteriia</taxon>
        <taxon>Flavobacteriales</taxon>
        <taxon>Flavobacteriaceae</taxon>
        <taxon>Lacinutrix</taxon>
    </lineage>
</organism>
<proteinExistence type="predicted"/>
<protein>
    <submittedName>
        <fullName evidence="1">Uncharacterized protein</fullName>
    </submittedName>
</protein>
<gene>
    <name evidence="1" type="ORF">N7U66_05040</name>
</gene>